<reference evidence="3" key="1">
    <citation type="submission" date="2021-10" db="EMBL/GenBank/DDBJ databases">
        <title>Tropical sea cucumber genome reveals ecological adaptation and Cuvierian tubules defense mechanism.</title>
        <authorList>
            <person name="Chen T."/>
        </authorList>
    </citation>
    <scope>NUCLEOTIDE SEQUENCE</scope>
    <source>
        <strain evidence="3">Nanhai2018</strain>
        <tissue evidence="3">Muscle</tissue>
    </source>
</reference>
<keyword evidence="2" id="KW-0812">Transmembrane</keyword>
<dbReference type="Proteomes" id="UP001152320">
    <property type="component" value="Chromosome 13"/>
</dbReference>
<evidence type="ECO:0000256" key="1">
    <source>
        <dbReference type="SAM" id="MobiDB-lite"/>
    </source>
</evidence>
<keyword evidence="2" id="KW-1133">Transmembrane helix</keyword>
<evidence type="ECO:0000313" key="3">
    <source>
        <dbReference type="EMBL" id="KAJ8030565.1"/>
    </source>
</evidence>
<feature type="region of interest" description="Disordered" evidence="1">
    <location>
        <begin position="338"/>
        <end position="375"/>
    </location>
</feature>
<proteinExistence type="predicted"/>
<keyword evidence="4" id="KW-1185">Reference proteome</keyword>
<evidence type="ECO:0000313" key="4">
    <source>
        <dbReference type="Proteomes" id="UP001152320"/>
    </source>
</evidence>
<evidence type="ECO:0000256" key="2">
    <source>
        <dbReference type="SAM" id="Phobius"/>
    </source>
</evidence>
<dbReference type="EMBL" id="JAIZAY010000013">
    <property type="protein sequence ID" value="KAJ8030565.1"/>
    <property type="molecule type" value="Genomic_DNA"/>
</dbReference>
<name>A0A9Q1BPT5_HOLLE</name>
<feature type="region of interest" description="Disordered" evidence="1">
    <location>
        <begin position="255"/>
        <end position="288"/>
    </location>
</feature>
<protein>
    <submittedName>
        <fullName evidence="3">Uncharacterized protein</fullName>
    </submittedName>
</protein>
<organism evidence="3 4">
    <name type="scientific">Holothuria leucospilota</name>
    <name type="common">Black long sea cucumber</name>
    <name type="synonym">Mertensiothuria leucospilota</name>
    <dbReference type="NCBI Taxonomy" id="206669"/>
    <lineage>
        <taxon>Eukaryota</taxon>
        <taxon>Metazoa</taxon>
        <taxon>Echinodermata</taxon>
        <taxon>Eleutherozoa</taxon>
        <taxon>Echinozoa</taxon>
        <taxon>Holothuroidea</taxon>
        <taxon>Aspidochirotacea</taxon>
        <taxon>Aspidochirotida</taxon>
        <taxon>Holothuriidae</taxon>
        <taxon>Holothuria</taxon>
    </lineage>
</organism>
<feature type="transmembrane region" description="Helical" evidence="2">
    <location>
        <begin position="296"/>
        <end position="321"/>
    </location>
</feature>
<dbReference type="AlphaFoldDB" id="A0A9Q1BPT5"/>
<sequence>MCSLVTEIIMHHITVVAVAYIIRCSLLVFVGSQEIFFELKDSEVNEVIYIGERDIEMRCGVTSLLHADLIIDHNGTVVATSTGNTVTYVIEEITQSDGWTFICTVDFIFPNGTRFNEQANLVLNVQTITPYCFHNGSSVGENLLQLTCYCLVNVNCLWVTSYLRVHTRDVSVGPMVTREHNNKTVSRVIILPSLIGSVELPMEGLYGGCLFGNRSSDGCYFTLCSDSPNGFSLNLPSLPSLPPWGWNASTMDTPTLATSTTADTTGRPTTSRPQNGTTPPLGTTIQTTEKPPKFNVGVVIVLSVTGVSIICFLSILLLLCIRRNSNGEKHEINPHYSVSVIPSNHDTKTESSHPAPERLTSTSSTKGLIPETTEL</sequence>
<comment type="caution">
    <text evidence="3">The sequence shown here is derived from an EMBL/GenBank/DDBJ whole genome shotgun (WGS) entry which is preliminary data.</text>
</comment>
<gene>
    <name evidence="3" type="ORF">HOLleu_27019</name>
</gene>
<keyword evidence="2" id="KW-0472">Membrane</keyword>
<accession>A0A9Q1BPT5</accession>